<feature type="region of interest" description="Disordered" evidence="1">
    <location>
        <begin position="126"/>
        <end position="169"/>
    </location>
</feature>
<name>A0ABU6WPV9_9FABA</name>
<organism evidence="2 3">
    <name type="scientific">Stylosanthes scabra</name>
    <dbReference type="NCBI Taxonomy" id="79078"/>
    <lineage>
        <taxon>Eukaryota</taxon>
        <taxon>Viridiplantae</taxon>
        <taxon>Streptophyta</taxon>
        <taxon>Embryophyta</taxon>
        <taxon>Tracheophyta</taxon>
        <taxon>Spermatophyta</taxon>
        <taxon>Magnoliopsida</taxon>
        <taxon>eudicotyledons</taxon>
        <taxon>Gunneridae</taxon>
        <taxon>Pentapetalae</taxon>
        <taxon>rosids</taxon>
        <taxon>fabids</taxon>
        <taxon>Fabales</taxon>
        <taxon>Fabaceae</taxon>
        <taxon>Papilionoideae</taxon>
        <taxon>50 kb inversion clade</taxon>
        <taxon>dalbergioids sensu lato</taxon>
        <taxon>Dalbergieae</taxon>
        <taxon>Pterocarpus clade</taxon>
        <taxon>Stylosanthes</taxon>
    </lineage>
</organism>
<dbReference type="EMBL" id="JASCZI010182439">
    <property type="protein sequence ID" value="MED6187905.1"/>
    <property type="molecule type" value="Genomic_DNA"/>
</dbReference>
<protein>
    <submittedName>
        <fullName evidence="2">Uncharacterized protein</fullName>
    </submittedName>
</protein>
<evidence type="ECO:0000313" key="3">
    <source>
        <dbReference type="Proteomes" id="UP001341840"/>
    </source>
</evidence>
<evidence type="ECO:0000313" key="2">
    <source>
        <dbReference type="EMBL" id="MED6187905.1"/>
    </source>
</evidence>
<keyword evidence="3" id="KW-1185">Reference proteome</keyword>
<feature type="region of interest" description="Disordered" evidence="1">
    <location>
        <begin position="70"/>
        <end position="96"/>
    </location>
</feature>
<dbReference type="Proteomes" id="UP001341840">
    <property type="component" value="Unassembled WGS sequence"/>
</dbReference>
<feature type="compositionally biased region" description="Acidic residues" evidence="1">
    <location>
        <begin position="131"/>
        <end position="142"/>
    </location>
</feature>
<reference evidence="2 3" key="1">
    <citation type="journal article" date="2023" name="Plants (Basel)">
        <title>Bridging the Gap: Combining Genomics and Transcriptomics Approaches to Understand Stylosanthes scabra, an Orphan Legume from the Brazilian Caatinga.</title>
        <authorList>
            <person name="Ferreira-Neto J.R.C."/>
            <person name="da Silva M.D."/>
            <person name="Binneck E."/>
            <person name="de Melo N.F."/>
            <person name="da Silva R.H."/>
            <person name="de Melo A.L.T.M."/>
            <person name="Pandolfi V."/>
            <person name="Bustamante F.O."/>
            <person name="Brasileiro-Vidal A.C."/>
            <person name="Benko-Iseppon A.M."/>
        </authorList>
    </citation>
    <scope>NUCLEOTIDE SEQUENCE [LARGE SCALE GENOMIC DNA]</scope>
    <source>
        <tissue evidence="2">Leaves</tissue>
    </source>
</reference>
<proteinExistence type="predicted"/>
<sequence>MEKVFLRGQEIPMISGYIRQIFGIPPPPWGNDDYEKLTSMPVDKPCYEIGCVTWAPPKEADVMVDSSAKFNDTPVESSKARRKHSTSDGSSLNPIAHLNRIMNSLKSNDCPNKQRSDMIMKMLAGGNLGPEELDTSEEEIDGLDDKEKGEEQVGSTENEEADNDSFHST</sequence>
<accession>A0ABU6WPV9</accession>
<gene>
    <name evidence="2" type="ORF">PIB30_080995</name>
</gene>
<evidence type="ECO:0000256" key="1">
    <source>
        <dbReference type="SAM" id="MobiDB-lite"/>
    </source>
</evidence>
<comment type="caution">
    <text evidence="2">The sequence shown here is derived from an EMBL/GenBank/DDBJ whole genome shotgun (WGS) entry which is preliminary data.</text>
</comment>